<evidence type="ECO:0000256" key="7">
    <source>
        <dbReference type="SAM" id="SignalP"/>
    </source>
</evidence>
<evidence type="ECO:0000259" key="10">
    <source>
        <dbReference type="Pfam" id="PF23764"/>
    </source>
</evidence>
<dbReference type="Pfam" id="PF23763">
    <property type="entry name" value="Beta-barrel_GLAA-B_I"/>
    <property type="match status" value="1"/>
</dbReference>
<keyword evidence="5" id="KW-0378">Hydrolase</keyword>
<dbReference type="RefSeq" id="WP_200466886.1">
    <property type="nucleotide sequence ID" value="NZ_JAENRR010000083.1"/>
</dbReference>
<dbReference type="InterPro" id="IPR011050">
    <property type="entry name" value="Pectin_lyase_fold/virulence"/>
</dbReference>
<evidence type="ECO:0000256" key="1">
    <source>
        <dbReference type="ARBA" id="ARBA00001255"/>
    </source>
</evidence>
<comment type="catalytic activity">
    <reaction evidence="1">
        <text>Hydrolysis of terminal, non-reducing alpha-D-galactose residues in alpha-D-galactosides, including galactose oligosaccharides, galactomannans and galactolipids.</text>
        <dbReference type="EC" id="3.2.1.22"/>
    </reaction>
</comment>
<feature type="domain" description="GLAA-B beta-barrel" evidence="9">
    <location>
        <begin position="193"/>
        <end position="280"/>
    </location>
</feature>
<name>A0ABS1HQ43_9BACT</name>
<dbReference type="SMART" id="SM00710">
    <property type="entry name" value="PbH1"/>
    <property type="match status" value="4"/>
</dbReference>
<evidence type="ECO:0000256" key="2">
    <source>
        <dbReference type="ARBA" id="ARBA00001271"/>
    </source>
</evidence>
<keyword evidence="6" id="KW-0326">Glycosidase</keyword>
<dbReference type="SUPFAM" id="SSF51126">
    <property type="entry name" value="Pectin lyase-like"/>
    <property type="match status" value="1"/>
</dbReference>
<feature type="domain" description="GLAA-B beta-barrel" evidence="10">
    <location>
        <begin position="391"/>
        <end position="458"/>
    </location>
</feature>
<dbReference type="Pfam" id="PF13229">
    <property type="entry name" value="Beta_helix"/>
    <property type="match status" value="1"/>
</dbReference>
<dbReference type="InterPro" id="IPR006626">
    <property type="entry name" value="PbH1"/>
</dbReference>
<gene>
    <name evidence="11" type="ORF">JIV24_20165</name>
</gene>
<evidence type="ECO:0000256" key="3">
    <source>
        <dbReference type="ARBA" id="ARBA00022729"/>
    </source>
</evidence>
<evidence type="ECO:0000256" key="6">
    <source>
        <dbReference type="ARBA" id="ARBA00023295"/>
    </source>
</evidence>
<dbReference type="PROSITE" id="PS51257">
    <property type="entry name" value="PROKAR_LIPOPROTEIN"/>
    <property type="match status" value="1"/>
</dbReference>
<organism evidence="11 12">
    <name type="scientific">Carboxylicivirga marina</name>
    <dbReference type="NCBI Taxonomy" id="2800988"/>
    <lineage>
        <taxon>Bacteria</taxon>
        <taxon>Pseudomonadati</taxon>
        <taxon>Bacteroidota</taxon>
        <taxon>Bacteroidia</taxon>
        <taxon>Marinilabiliales</taxon>
        <taxon>Marinilabiliaceae</taxon>
        <taxon>Carboxylicivirga</taxon>
    </lineage>
</organism>
<dbReference type="InterPro" id="IPR039448">
    <property type="entry name" value="Beta_helix"/>
</dbReference>
<dbReference type="Pfam" id="PF23764">
    <property type="entry name" value="Beta-barrel_GLAA-B_II"/>
    <property type="match status" value="1"/>
</dbReference>
<dbReference type="InterPro" id="IPR012334">
    <property type="entry name" value="Pectin_lyas_fold"/>
</dbReference>
<keyword evidence="12" id="KW-1185">Reference proteome</keyword>
<evidence type="ECO:0000259" key="8">
    <source>
        <dbReference type="Pfam" id="PF13229"/>
    </source>
</evidence>
<sequence length="621" mass="70360">MKRVIYFFFSLLMIACNNTGISTSCIGVVYPNADERTASKEEVSYYIDPVKGNDANSGTQKDAPWKTFRRVNQLRLSKGNKIEILAPGAFRESLFFIGQGTAEQPIEINFAKGQYDFYPEKAYRSKFHISNTNDAPDSLKAVAFYFLDAENVKVNGNDAEIIFRGKTIETSLNNCKHVSIEGIGFNYKRPTVSEIEVITVNERYADVQIHKDSKYQIADSMLVWIGEGWKHQVKPLWQEFNPEASKVSRKWLSLKNIRFSALQANQIRIHYDKNPGLKKGLIYQNRNTFRDYAGIFIQKSKDITLKNVNIHFMHGMGVVSQYCENVTMDGVSVRPKENSGRTCAAWADILHFSGCKGNLEIMNCYLSAANDDAINIHGTHLRIVDVVSSRRIKVRFMHKQSYGFEAFFAGDSIEFISAKTLLPYAQNKVVSANTLNEKEIELTLHRDIPNDIQPKDVIENITCTANVLIRNNKIIHIPTRGILVTTRGKVVIENNELFKTQMSGILIADDANSWYESGYVKDVTIRTNKFIECEQPVINIHPENSEMVDEYPVHSNIRISDNQFILKNAVVLAAKSTGNIDFVNNKIVSAGELKVQDIIRLKGCSNMKMEGNELNNKVVEF</sequence>
<evidence type="ECO:0000259" key="9">
    <source>
        <dbReference type="Pfam" id="PF23763"/>
    </source>
</evidence>
<feature type="signal peptide" evidence="7">
    <location>
        <begin position="1"/>
        <end position="19"/>
    </location>
</feature>
<proteinExistence type="predicted"/>
<evidence type="ECO:0000256" key="5">
    <source>
        <dbReference type="ARBA" id="ARBA00022801"/>
    </source>
</evidence>
<dbReference type="Proteomes" id="UP000605676">
    <property type="component" value="Unassembled WGS sequence"/>
</dbReference>
<dbReference type="InterPro" id="IPR057275">
    <property type="entry name" value="Beta-barrel_GLAA-B_I"/>
</dbReference>
<evidence type="ECO:0000256" key="4">
    <source>
        <dbReference type="ARBA" id="ARBA00022737"/>
    </source>
</evidence>
<dbReference type="Gene3D" id="2.160.20.10">
    <property type="entry name" value="Single-stranded right-handed beta-helix, Pectin lyase-like"/>
    <property type="match status" value="2"/>
</dbReference>
<keyword evidence="3 7" id="KW-0732">Signal</keyword>
<feature type="chain" id="PRO_5045834282" evidence="7">
    <location>
        <begin position="20"/>
        <end position="621"/>
    </location>
</feature>
<accession>A0ABS1HQ43</accession>
<evidence type="ECO:0000313" key="11">
    <source>
        <dbReference type="EMBL" id="MBK3519667.1"/>
    </source>
</evidence>
<dbReference type="InterPro" id="IPR056441">
    <property type="entry name" value="Beta-barrel_GLAA-B_II"/>
</dbReference>
<feature type="domain" description="Right handed beta helix" evidence="8">
    <location>
        <begin position="461"/>
        <end position="591"/>
    </location>
</feature>
<comment type="caution">
    <text evidence="11">The sequence shown here is derived from an EMBL/GenBank/DDBJ whole genome shotgun (WGS) entry which is preliminary data.</text>
</comment>
<evidence type="ECO:0000313" key="12">
    <source>
        <dbReference type="Proteomes" id="UP000605676"/>
    </source>
</evidence>
<keyword evidence="4" id="KW-0677">Repeat</keyword>
<comment type="catalytic activity">
    <reaction evidence="2">
        <text>Hydrolysis of terminal, non-reducing branched (1-&gt;3)-alpha-D-galactosidic residues, producing free D-galactose.</text>
        <dbReference type="EC" id="3.2.1.n1"/>
    </reaction>
</comment>
<dbReference type="EMBL" id="JAENRR010000083">
    <property type="protein sequence ID" value="MBK3519667.1"/>
    <property type="molecule type" value="Genomic_DNA"/>
</dbReference>
<reference evidence="11 12" key="1">
    <citation type="submission" date="2021-01" db="EMBL/GenBank/DDBJ databases">
        <title>Carboxyliciviraga sp.nov., isolated from coastal sediments.</title>
        <authorList>
            <person name="Lu D."/>
            <person name="Zhang T."/>
        </authorList>
    </citation>
    <scope>NUCLEOTIDE SEQUENCE [LARGE SCALE GENOMIC DNA]</scope>
    <source>
        <strain evidence="11 12">N1Y132</strain>
    </source>
</reference>
<protein>
    <submittedName>
        <fullName evidence="11">Right-handed parallel beta-helix repeat-containing protein</fullName>
    </submittedName>
</protein>